<dbReference type="Proteomes" id="UP001432322">
    <property type="component" value="Unassembled WGS sequence"/>
</dbReference>
<dbReference type="SUPFAM" id="SSF55486">
    <property type="entry name" value="Metalloproteases ('zincins'), catalytic domain"/>
    <property type="match status" value="1"/>
</dbReference>
<evidence type="ECO:0000313" key="4">
    <source>
        <dbReference type="Proteomes" id="UP001432322"/>
    </source>
</evidence>
<dbReference type="GO" id="GO:0004222">
    <property type="term" value="F:metalloendopeptidase activity"/>
    <property type="evidence" value="ECO:0007669"/>
    <property type="project" value="InterPro"/>
</dbReference>
<reference evidence="3" key="1">
    <citation type="submission" date="2023-10" db="EMBL/GenBank/DDBJ databases">
        <title>Genome assembly of Pristionchus species.</title>
        <authorList>
            <person name="Yoshida K."/>
            <person name="Sommer R.J."/>
        </authorList>
    </citation>
    <scope>NUCLEOTIDE SEQUENCE</scope>
    <source>
        <strain evidence="3">RS5133</strain>
    </source>
</reference>
<dbReference type="PANTHER" id="PTHR45702">
    <property type="entry name" value="ADAM10/ADAM17 METALLOPEPTIDASE FAMILY MEMBER"/>
    <property type="match status" value="1"/>
</dbReference>
<evidence type="ECO:0000256" key="1">
    <source>
        <dbReference type="PROSITE-ProRule" id="PRU00276"/>
    </source>
</evidence>
<organism evidence="3 4">
    <name type="scientific">Pristionchus fissidentatus</name>
    <dbReference type="NCBI Taxonomy" id="1538716"/>
    <lineage>
        <taxon>Eukaryota</taxon>
        <taxon>Metazoa</taxon>
        <taxon>Ecdysozoa</taxon>
        <taxon>Nematoda</taxon>
        <taxon>Chromadorea</taxon>
        <taxon>Rhabditida</taxon>
        <taxon>Rhabditina</taxon>
        <taxon>Diplogasteromorpha</taxon>
        <taxon>Diplogasteroidea</taxon>
        <taxon>Neodiplogasteridae</taxon>
        <taxon>Pristionchus</taxon>
    </lineage>
</organism>
<keyword evidence="1" id="KW-0479">Metal-binding</keyword>
<dbReference type="Pfam" id="PF13574">
    <property type="entry name" value="Reprolysin_2"/>
    <property type="match status" value="1"/>
</dbReference>
<feature type="domain" description="Peptidase M12B" evidence="2">
    <location>
        <begin position="1"/>
        <end position="203"/>
    </location>
</feature>
<dbReference type="InterPro" id="IPR024079">
    <property type="entry name" value="MetalloPept_cat_dom_sf"/>
</dbReference>
<accession>A0AAV5WIT9</accession>
<dbReference type="PROSITE" id="PS50215">
    <property type="entry name" value="ADAM_MEPRO"/>
    <property type="match status" value="1"/>
</dbReference>
<comment type="caution">
    <text evidence="1">Lacks conserved residue(s) required for the propagation of feature annotation.</text>
</comment>
<gene>
    <name evidence="3" type="ORF">PFISCL1PPCAC_22128</name>
</gene>
<evidence type="ECO:0000313" key="3">
    <source>
        <dbReference type="EMBL" id="GMT30831.1"/>
    </source>
</evidence>
<feature type="non-terminal residue" evidence="3">
    <location>
        <position position="231"/>
    </location>
</feature>
<dbReference type="InterPro" id="IPR051489">
    <property type="entry name" value="ADAM_Metalloproteinase"/>
</dbReference>
<feature type="non-terminal residue" evidence="3">
    <location>
        <position position="1"/>
    </location>
</feature>
<feature type="active site" evidence="1">
    <location>
        <position position="139"/>
    </location>
</feature>
<comment type="caution">
    <text evidence="3">The sequence shown here is derived from an EMBL/GenBank/DDBJ whole genome shotgun (WGS) entry which is preliminary data.</text>
</comment>
<feature type="binding site" evidence="1">
    <location>
        <position position="148"/>
    </location>
    <ligand>
        <name>Zn(2+)</name>
        <dbReference type="ChEBI" id="CHEBI:29105"/>
        <note>catalytic</note>
    </ligand>
</feature>
<dbReference type="GO" id="GO:0005886">
    <property type="term" value="C:plasma membrane"/>
    <property type="evidence" value="ECO:0007669"/>
    <property type="project" value="TreeGrafter"/>
</dbReference>
<feature type="binding site" evidence="1">
    <location>
        <position position="138"/>
    </location>
    <ligand>
        <name>Zn(2+)</name>
        <dbReference type="ChEBI" id="CHEBI:29105"/>
        <note>catalytic</note>
    </ligand>
</feature>
<sequence>STYSNLMKLIEKEVQGVNTIYMTTQFGDISGVHFKVGATKVGFTSFHRPVNLTERPVDVAGFLEQNGMQDHGEKICLGYAMTYRDFAGGTLGLAYVGTVCSKYSPTSTKQRSSHSGIVTYLNHGHAVPTSSSYLTLAHEIGHNFGSPHDETDECKGGADGQFIMWYSATSGNQPNNRKFSPCSIGIMSKKLHVDSGMCPSDTIPRSHKSISAFDEPICGNGIREGDEVCDC</sequence>
<feature type="binding site" evidence="1">
    <location>
        <position position="142"/>
    </location>
    <ligand>
        <name>Zn(2+)</name>
        <dbReference type="ChEBI" id="CHEBI:29105"/>
        <note>catalytic</note>
    </ligand>
</feature>
<dbReference type="InterPro" id="IPR001590">
    <property type="entry name" value="Peptidase_M12B"/>
</dbReference>
<proteinExistence type="predicted"/>
<dbReference type="GO" id="GO:0007219">
    <property type="term" value="P:Notch signaling pathway"/>
    <property type="evidence" value="ECO:0007669"/>
    <property type="project" value="TreeGrafter"/>
</dbReference>
<dbReference type="EMBL" id="BTSY01000005">
    <property type="protein sequence ID" value="GMT30831.1"/>
    <property type="molecule type" value="Genomic_DNA"/>
</dbReference>
<keyword evidence="1" id="KW-0862">Zinc</keyword>
<dbReference type="Gene3D" id="3.40.390.10">
    <property type="entry name" value="Collagenase (Catalytic Domain)"/>
    <property type="match status" value="1"/>
</dbReference>
<dbReference type="GO" id="GO:0046872">
    <property type="term" value="F:metal ion binding"/>
    <property type="evidence" value="ECO:0007669"/>
    <property type="project" value="UniProtKB-KW"/>
</dbReference>
<keyword evidence="4" id="KW-1185">Reference proteome</keyword>
<dbReference type="GO" id="GO:0006509">
    <property type="term" value="P:membrane protein ectodomain proteolysis"/>
    <property type="evidence" value="ECO:0007669"/>
    <property type="project" value="TreeGrafter"/>
</dbReference>
<evidence type="ECO:0000259" key="2">
    <source>
        <dbReference type="PROSITE" id="PS50215"/>
    </source>
</evidence>
<name>A0AAV5WIT9_9BILA</name>
<protein>
    <recommendedName>
        <fullName evidence="2">Peptidase M12B domain-containing protein</fullName>
    </recommendedName>
</protein>
<dbReference type="PANTHER" id="PTHR45702:SF2">
    <property type="entry name" value="KUZBANIAN, ISOFORM A"/>
    <property type="match status" value="1"/>
</dbReference>
<dbReference type="AlphaFoldDB" id="A0AAV5WIT9"/>